<dbReference type="SUPFAM" id="SSF52518">
    <property type="entry name" value="Thiamin diphosphate-binding fold (THDP-binding)"/>
    <property type="match status" value="1"/>
</dbReference>
<dbReference type="Gene3D" id="3.40.50.970">
    <property type="match status" value="1"/>
</dbReference>
<sequence>MNKFSEKDLKKKSFELRKKIIEISYLNKAHHIGSELSCIDILCSLFHNYINLDLKNIFEKNSDIFILSKGHAALAYYVLLVEKKFFTYEELKKNFLTNNGKLGGHPDFNSMHGVQINTGSLGYGVSLGSGFAFVSKKNNLRRRVFVVLGDGECNEGSIWESLIFASHHKLNNLIIIVDHNYLQGLGNTESVLDMKSLVD</sequence>
<dbReference type="PANTHER" id="PTHR47514:SF1">
    <property type="entry name" value="TRANSKETOLASE N-TERMINAL SECTION-RELATED"/>
    <property type="match status" value="1"/>
</dbReference>
<comment type="cofactor">
    <cofactor evidence="1">
        <name>thiamine diphosphate</name>
        <dbReference type="ChEBI" id="CHEBI:58937"/>
    </cofactor>
</comment>
<evidence type="ECO:0000256" key="2">
    <source>
        <dbReference type="ARBA" id="ARBA00007131"/>
    </source>
</evidence>
<comment type="similarity">
    <text evidence="2">Belongs to the transketolase family.</text>
</comment>
<feature type="non-terminal residue" evidence="5">
    <location>
        <position position="199"/>
    </location>
</feature>
<dbReference type="Pfam" id="PF00456">
    <property type="entry name" value="Transketolase_N"/>
    <property type="match status" value="1"/>
</dbReference>
<keyword evidence="3" id="KW-0786">Thiamine pyrophosphate</keyword>
<dbReference type="AlphaFoldDB" id="A0A383C1E7"/>
<evidence type="ECO:0000313" key="5">
    <source>
        <dbReference type="EMBL" id="SVE25981.1"/>
    </source>
</evidence>
<accession>A0A383C1E7</accession>
<feature type="domain" description="Transketolase N-terminal" evidence="4">
    <location>
        <begin position="28"/>
        <end position="191"/>
    </location>
</feature>
<evidence type="ECO:0000256" key="3">
    <source>
        <dbReference type="ARBA" id="ARBA00023052"/>
    </source>
</evidence>
<dbReference type="InterPro" id="IPR005474">
    <property type="entry name" value="Transketolase_N"/>
</dbReference>
<dbReference type="PANTHER" id="PTHR47514">
    <property type="entry name" value="TRANSKETOLASE N-TERMINAL SECTION-RELATED"/>
    <property type="match status" value="1"/>
</dbReference>
<proteinExistence type="inferred from homology"/>
<evidence type="ECO:0000256" key="1">
    <source>
        <dbReference type="ARBA" id="ARBA00001964"/>
    </source>
</evidence>
<protein>
    <recommendedName>
        <fullName evidence="4">Transketolase N-terminal domain-containing protein</fullName>
    </recommendedName>
</protein>
<evidence type="ECO:0000259" key="4">
    <source>
        <dbReference type="Pfam" id="PF00456"/>
    </source>
</evidence>
<organism evidence="5">
    <name type="scientific">marine metagenome</name>
    <dbReference type="NCBI Taxonomy" id="408172"/>
    <lineage>
        <taxon>unclassified sequences</taxon>
        <taxon>metagenomes</taxon>
        <taxon>ecological metagenomes</taxon>
    </lineage>
</organism>
<dbReference type="InterPro" id="IPR029061">
    <property type="entry name" value="THDP-binding"/>
</dbReference>
<reference evidence="5" key="1">
    <citation type="submission" date="2018-05" db="EMBL/GenBank/DDBJ databases">
        <authorList>
            <person name="Lanie J.A."/>
            <person name="Ng W.-L."/>
            <person name="Kazmierczak K.M."/>
            <person name="Andrzejewski T.M."/>
            <person name="Davidsen T.M."/>
            <person name="Wayne K.J."/>
            <person name="Tettelin H."/>
            <person name="Glass J.I."/>
            <person name="Rusch D."/>
            <person name="Podicherti R."/>
            <person name="Tsui H.-C.T."/>
            <person name="Winkler M.E."/>
        </authorList>
    </citation>
    <scope>NUCLEOTIDE SEQUENCE</scope>
</reference>
<gene>
    <name evidence="5" type="ORF">METZ01_LOCUS478835</name>
</gene>
<name>A0A383C1E7_9ZZZZ</name>
<dbReference type="EMBL" id="UINC01204999">
    <property type="protein sequence ID" value="SVE25981.1"/>
    <property type="molecule type" value="Genomic_DNA"/>
</dbReference>